<dbReference type="EMBL" id="CP001715">
    <property type="protein sequence ID" value="ACV34394.1"/>
    <property type="molecule type" value="Genomic_DNA"/>
</dbReference>
<sequence length="258" mass="28712">MIETLLGWWRKRLEPAPPPEALWQEIMAGLPFLAALDADEQLRLRGLAERFLAEKEFTTAGGLQLSNAICLSIAAQGCLPILNLGLDYYRGWIGIIVYPDEFIIPRSIEDESGVVHEYEELASGEAWDGGPLLISWRDAQMAGSGYNVVIHEFAHKLDMLSGEANGIPPLPPELPRAAWQEVLRTSYDDFCAWVDEAAAADEETPFDPYAAENPGEFFAVMSEAFFETPDILQAEYPQLYASLAGFYRQDPASRLVAR</sequence>
<reference evidence="1" key="1">
    <citation type="submission" date="2009-08" db="EMBL/GenBank/DDBJ databases">
        <authorList>
            <consortium name="US DOE Joint Genome Institute"/>
            <person name="Lucas S."/>
            <person name="Copeland A."/>
            <person name="Lapidus A."/>
            <person name="Glavina del Rio T."/>
            <person name="Dalin E."/>
            <person name="Tice H."/>
            <person name="Bruce D."/>
            <person name="Barry K."/>
            <person name="Pitluck S."/>
            <person name="Lowry S."/>
            <person name="Larimer F."/>
            <person name="Land M."/>
            <person name="Hauser L."/>
            <person name="Kyrpides N."/>
            <person name="Ivanova N."/>
            <person name="McMahon K.D."/>
            <person name="Hugenholtz P."/>
        </authorList>
    </citation>
    <scope>NUCLEOTIDE SEQUENCE</scope>
    <source>
        <strain evidence="1">UW-1</strain>
    </source>
</reference>
<dbReference type="InterPro" id="IPR010384">
    <property type="entry name" value="MtfA_fam"/>
</dbReference>
<dbReference type="InterPro" id="IPR042252">
    <property type="entry name" value="MtfA_N"/>
</dbReference>
<dbReference type="GO" id="GO:0004177">
    <property type="term" value="F:aminopeptidase activity"/>
    <property type="evidence" value="ECO:0007669"/>
    <property type="project" value="TreeGrafter"/>
</dbReference>
<dbReference type="STRING" id="522306.CAP2UW1_1060"/>
<dbReference type="Pfam" id="PF06167">
    <property type="entry name" value="Peptidase_M90"/>
    <property type="match status" value="1"/>
</dbReference>
<dbReference type="KEGG" id="app:CAP2UW1_1060"/>
<dbReference type="Gene3D" id="3.40.390.10">
    <property type="entry name" value="Collagenase (Catalytic Domain)"/>
    <property type="match status" value="1"/>
</dbReference>
<dbReference type="AlphaFoldDB" id="C7RQP6"/>
<dbReference type="PANTHER" id="PTHR30164">
    <property type="entry name" value="MTFA PEPTIDASE"/>
    <property type="match status" value="1"/>
</dbReference>
<dbReference type="SUPFAM" id="SSF55486">
    <property type="entry name" value="Metalloproteases ('zincins'), catalytic domain"/>
    <property type="match status" value="1"/>
</dbReference>
<evidence type="ECO:0008006" key="2">
    <source>
        <dbReference type="Google" id="ProtNLM"/>
    </source>
</evidence>
<accession>C7RQP6</accession>
<dbReference type="InterPro" id="IPR024079">
    <property type="entry name" value="MetalloPept_cat_dom_sf"/>
</dbReference>
<dbReference type="CDD" id="cd20169">
    <property type="entry name" value="Peptidase_M90_mtfA"/>
    <property type="match status" value="1"/>
</dbReference>
<gene>
    <name evidence="1" type="ordered locus">CAP2UW1_1060</name>
</gene>
<name>C7RQP6_ACCRE</name>
<protein>
    <recommendedName>
        <fullName evidence="2">Zinc-dependent peptidase</fullName>
    </recommendedName>
</protein>
<proteinExistence type="predicted"/>
<reference evidence="1" key="2">
    <citation type="submission" date="2009-09" db="EMBL/GenBank/DDBJ databases">
        <title>Complete sequence of chromosome of Candidatus Accumulibacter phosphatis clade IIA str. UW-1.</title>
        <authorList>
            <consortium name="US DOE Joint Genome Institute"/>
            <person name="Martin H.G."/>
            <person name="Ivanova N."/>
            <person name="Kunin V."/>
            <person name="Warnecke F."/>
            <person name="Barry K."/>
            <person name="He S."/>
            <person name="Salamov A."/>
            <person name="Szeto E."/>
            <person name="Dalin E."/>
            <person name="Pangilinan J.L."/>
            <person name="Lapidus A."/>
            <person name="Lowry S."/>
            <person name="Kyrpides N.C."/>
            <person name="McMahon K.D."/>
            <person name="Hugenholtz P."/>
        </authorList>
    </citation>
    <scope>NUCLEOTIDE SEQUENCE [LARGE SCALE GENOMIC DNA]</scope>
    <source>
        <strain evidence="1">UW-1</strain>
    </source>
</reference>
<dbReference type="OrthoDB" id="9786424at2"/>
<dbReference type="PANTHER" id="PTHR30164:SF2">
    <property type="entry name" value="PROTEIN MTFA"/>
    <property type="match status" value="1"/>
</dbReference>
<dbReference type="eggNOG" id="COG3228">
    <property type="taxonomic scope" value="Bacteria"/>
</dbReference>
<evidence type="ECO:0000313" key="1">
    <source>
        <dbReference type="EMBL" id="ACV34394.1"/>
    </source>
</evidence>
<dbReference type="Gene3D" id="1.10.472.150">
    <property type="entry name" value="Glucose-regulated metallo-peptidase M90, N-terminal domain"/>
    <property type="match status" value="1"/>
</dbReference>
<organism evidence="1">
    <name type="scientific">Accumulibacter regalis</name>
    <dbReference type="NCBI Taxonomy" id="522306"/>
    <lineage>
        <taxon>Bacteria</taxon>
        <taxon>Pseudomonadati</taxon>
        <taxon>Pseudomonadota</taxon>
        <taxon>Betaproteobacteria</taxon>
        <taxon>Candidatus Accumulibacter</taxon>
    </lineage>
</organism>
<dbReference type="GO" id="GO:0005829">
    <property type="term" value="C:cytosol"/>
    <property type="evidence" value="ECO:0007669"/>
    <property type="project" value="TreeGrafter"/>
</dbReference>
<dbReference type="HOGENOM" id="CLU_063037_0_1_4"/>
<dbReference type="GO" id="GO:0008237">
    <property type="term" value="F:metallopeptidase activity"/>
    <property type="evidence" value="ECO:0007669"/>
    <property type="project" value="InterPro"/>
</dbReference>